<gene>
    <name evidence="8" type="ORF">BXY45_12273</name>
</gene>
<dbReference type="InterPro" id="IPR050189">
    <property type="entry name" value="MFS_Efflux_Transporters"/>
</dbReference>
<dbReference type="Pfam" id="PF07690">
    <property type="entry name" value="MFS_1"/>
    <property type="match status" value="1"/>
</dbReference>
<dbReference type="InterPro" id="IPR020846">
    <property type="entry name" value="MFS_dom"/>
</dbReference>
<evidence type="ECO:0000256" key="3">
    <source>
        <dbReference type="ARBA" id="ARBA00022692"/>
    </source>
</evidence>
<feature type="transmembrane region" description="Helical" evidence="6">
    <location>
        <begin position="69"/>
        <end position="87"/>
    </location>
</feature>
<feature type="transmembrane region" description="Helical" evidence="6">
    <location>
        <begin position="303"/>
        <end position="322"/>
    </location>
</feature>
<dbReference type="PROSITE" id="PS50850">
    <property type="entry name" value="MFS"/>
    <property type="match status" value="1"/>
</dbReference>
<feature type="transmembrane region" description="Helical" evidence="6">
    <location>
        <begin position="343"/>
        <end position="365"/>
    </location>
</feature>
<evidence type="ECO:0000256" key="6">
    <source>
        <dbReference type="SAM" id="Phobius"/>
    </source>
</evidence>
<keyword evidence="3 6" id="KW-0812">Transmembrane</keyword>
<feature type="transmembrane region" description="Helical" evidence="6">
    <location>
        <begin position="244"/>
        <end position="263"/>
    </location>
</feature>
<feature type="transmembrane region" description="Helical" evidence="6">
    <location>
        <begin position="209"/>
        <end position="232"/>
    </location>
</feature>
<dbReference type="AlphaFoldDB" id="A0A316AKZ4"/>
<dbReference type="PANTHER" id="PTHR43124:SF3">
    <property type="entry name" value="CHLORAMPHENICOL EFFLUX PUMP RV0191"/>
    <property type="match status" value="1"/>
</dbReference>
<dbReference type="GO" id="GO:0005886">
    <property type="term" value="C:plasma membrane"/>
    <property type="evidence" value="ECO:0007669"/>
    <property type="project" value="UniProtKB-SubCell"/>
</dbReference>
<evidence type="ECO:0000256" key="5">
    <source>
        <dbReference type="ARBA" id="ARBA00023136"/>
    </source>
</evidence>
<accession>A0A316AKZ4</accession>
<dbReference type="GO" id="GO:0022857">
    <property type="term" value="F:transmembrane transporter activity"/>
    <property type="evidence" value="ECO:0007669"/>
    <property type="project" value="InterPro"/>
</dbReference>
<keyword evidence="5 6" id="KW-0472">Membrane</keyword>
<evidence type="ECO:0000256" key="4">
    <source>
        <dbReference type="ARBA" id="ARBA00022989"/>
    </source>
</evidence>
<feature type="transmembrane region" description="Helical" evidence="6">
    <location>
        <begin position="131"/>
        <end position="153"/>
    </location>
</feature>
<feature type="transmembrane region" description="Helical" evidence="6">
    <location>
        <begin position="34"/>
        <end position="57"/>
    </location>
</feature>
<comment type="subcellular location">
    <subcellularLocation>
        <location evidence="1">Cell membrane</location>
        <topology evidence="1">Multi-pass membrane protein</topology>
    </subcellularLocation>
</comment>
<comment type="caution">
    <text evidence="8">The sequence shown here is derived from an EMBL/GenBank/DDBJ whole genome shotgun (WGS) entry which is preliminary data.</text>
</comment>
<protein>
    <submittedName>
        <fullName evidence="8">Putative MFS family arabinose efflux permease</fullName>
    </submittedName>
</protein>
<dbReference type="EMBL" id="QGDQ01000022">
    <property type="protein sequence ID" value="PWJ50697.1"/>
    <property type="molecule type" value="Genomic_DNA"/>
</dbReference>
<feature type="transmembrane region" description="Helical" evidence="6">
    <location>
        <begin position="159"/>
        <end position="177"/>
    </location>
</feature>
<name>A0A316AKZ4_9ACTN</name>
<organism evidence="8 9">
    <name type="scientific">Quadrisphaera granulorum</name>
    <dbReference type="NCBI Taxonomy" id="317664"/>
    <lineage>
        <taxon>Bacteria</taxon>
        <taxon>Bacillati</taxon>
        <taxon>Actinomycetota</taxon>
        <taxon>Actinomycetes</taxon>
        <taxon>Kineosporiales</taxon>
        <taxon>Kineosporiaceae</taxon>
        <taxon>Quadrisphaera</taxon>
    </lineage>
</organism>
<keyword evidence="4 6" id="KW-1133">Transmembrane helix</keyword>
<evidence type="ECO:0000259" key="7">
    <source>
        <dbReference type="PROSITE" id="PS50850"/>
    </source>
</evidence>
<keyword evidence="9" id="KW-1185">Reference proteome</keyword>
<keyword evidence="2" id="KW-1003">Cell membrane</keyword>
<dbReference type="Gene3D" id="1.20.1250.20">
    <property type="entry name" value="MFS general substrate transporter like domains"/>
    <property type="match status" value="1"/>
</dbReference>
<evidence type="ECO:0000313" key="8">
    <source>
        <dbReference type="EMBL" id="PWJ50697.1"/>
    </source>
</evidence>
<proteinExistence type="predicted"/>
<dbReference type="InterPro" id="IPR011701">
    <property type="entry name" value="MFS"/>
</dbReference>
<evidence type="ECO:0000313" key="9">
    <source>
        <dbReference type="Proteomes" id="UP000245469"/>
    </source>
</evidence>
<dbReference type="PANTHER" id="PTHR43124">
    <property type="entry name" value="PURINE EFFLUX PUMP PBUE"/>
    <property type="match status" value="1"/>
</dbReference>
<evidence type="ECO:0000256" key="1">
    <source>
        <dbReference type="ARBA" id="ARBA00004651"/>
    </source>
</evidence>
<dbReference type="SUPFAM" id="SSF103473">
    <property type="entry name" value="MFS general substrate transporter"/>
    <property type="match status" value="1"/>
</dbReference>
<feature type="transmembrane region" description="Helical" evidence="6">
    <location>
        <begin position="99"/>
        <end position="119"/>
    </location>
</feature>
<feature type="transmembrane region" description="Helical" evidence="6">
    <location>
        <begin position="275"/>
        <end position="297"/>
    </location>
</feature>
<dbReference type="InterPro" id="IPR036259">
    <property type="entry name" value="MFS_trans_sf"/>
</dbReference>
<reference evidence="8 9" key="1">
    <citation type="submission" date="2018-03" db="EMBL/GenBank/DDBJ databases">
        <title>Genomic Encyclopedia of Archaeal and Bacterial Type Strains, Phase II (KMG-II): from individual species to whole genera.</title>
        <authorList>
            <person name="Goeker M."/>
        </authorList>
    </citation>
    <scope>NUCLEOTIDE SEQUENCE [LARGE SCALE GENOMIC DNA]</scope>
    <source>
        <strain evidence="8 9">DSM 44889</strain>
    </source>
</reference>
<sequence>MRVALVGAAGLLVLLGQLYLPLPLLPQLELLPGAGPGAGTAVMTAFALPYAAGFILLGPLTDRVASRAVAIGSAVLVAVGCALAAAAPTLDWLLAARALQGLGAAPFTPAVMVLIATRVAPGGRLLATSSVISAGMASAVVAQVVAQVAAPWIGVRGLFAASAGAAVLVAVVVALSLTGSERARQGAAAPRAIVGAYAAVLQLLARPRLLLLLGAALCYLTVFVGLFAALQLAPPAGVGDDPGALLALRAAALPVLVTVPLLAGRLSKTAGRKRAAWALAVGAGAALALGVATAAGAVDGGGVVAGVAVALAVVALAVAVAAPATVTEVMAAAPEARGAANALYSAAIFGGASLATPFAAAAVALVGPGSAFAVVATVGGVIFAVAAGLVLAATRAP</sequence>
<feature type="domain" description="Major facilitator superfamily (MFS) profile" evidence="7">
    <location>
        <begin position="2"/>
        <end position="397"/>
    </location>
</feature>
<feature type="transmembrane region" description="Helical" evidence="6">
    <location>
        <begin position="371"/>
        <end position="393"/>
    </location>
</feature>
<evidence type="ECO:0000256" key="2">
    <source>
        <dbReference type="ARBA" id="ARBA00022475"/>
    </source>
</evidence>
<dbReference type="Proteomes" id="UP000245469">
    <property type="component" value="Unassembled WGS sequence"/>
</dbReference>